<dbReference type="RefSeq" id="WP_183500756.1">
    <property type="nucleotide sequence ID" value="NZ_BAABCO010000003.1"/>
</dbReference>
<sequence length="251" mass="27992">MATEPPFVLLHGGRHGGWCWKRVAPRLRAAGHEVFTPTLTGLGERRHLLSPAIDLEVHVADLLGVFEAEELDDVVLVAHSYGGVVASRALQSLRERVRSFVLLDAHMPAEGQAVFDLVNPDKVQRMKQLIATEGDGWYVPVMDAKWWGLTDEEDIRWVNSRVTPQPARTYTDPVGRTDYARTHPYTFIECSDSALSGSEREWQRQRATKSPDGIRHLMIDGCHDVMVTEPQALAEMLLSVTDAPTGRVHPG</sequence>
<evidence type="ECO:0000313" key="3">
    <source>
        <dbReference type="Proteomes" id="UP000549113"/>
    </source>
</evidence>
<dbReference type="Pfam" id="PF12697">
    <property type="entry name" value="Abhydrolase_6"/>
    <property type="match status" value="1"/>
</dbReference>
<dbReference type="Proteomes" id="UP000549113">
    <property type="component" value="Unassembled WGS sequence"/>
</dbReference>
<evidence type="ECO:0000259" key="1">
    <source>
        <dbReference type="Pfam" id="PF12697"/>
    </source>
</evidence>
<proteinExistence type="predicted"/>
<keyword evidence="3" id="KW-1185">Reference proteome</keyword>
<dbReference type="GO" id="GO:0080030">
    <property type="term" value="F:methyl indole-3-acetate esterase activity"/>
    <property type="evidence" value="ECO:0007669"/>
    <property type="project" value="TreeGrafter"/>
</dbReference>
<dbReference type="SUPFAM" id="SSF53474">
    <property type="entry name" value="alpha/beta-Hydrolases"/>
    <property type="match status" value="1"/>
</dbReference>
<gene>
    <name evidence="2" type="ORF">BKA10_003055</name>
</gene>
<dbReference type="GO" id="GO:0080031">
    <property type="term" value="F:methyl salicylate esterase activity"/>
    <property type="evidence" value="ECO:0007669"/>
    <property type="project" value="TreeGrafter"/>
</dbReference>
<comment type="caution">
    <text evidence="2">The sequence shown here is derived from an EMBL/GenBank/DDBJ whole genome shotgun (WGS) entry which is preliminary data.</text>
</comment>
<accession>A0AA40SRS3</accession>
<dbReference type="PANTHER" id="PTHR10992:SF872">
    <property type="entry name" value="METHYLESTERASE 11, CHLOROPLASTIC-RELATED"/>
    <property type="match status" value="1"/>
</dbReference>
<dbReference type="AlphaFoldDB" id="A0AA40SRS3"/>
<evidence type="ECO:0000313" key="2">
    <source>
        <dbReference type="EMBL" id="MBB4141261.1"/>
    </source>
</evidence>
<dbReference type="PANTHER" id="PTHR10992">
    <property type="entry name" value="METHYLESTERASE FAMILY MEMBER"/>
    <property type="match status" value="1"/>
</dbReference>
<reference evidence="2 3" key="1">
    <citation type="submission" date="2020-08" db="EMBL/GenBank/DDBJ databases">
        <title>Sequencing the genomes of 1000 actinobacteria strains.</title>
        <authorList>
            <person name="Klenk H.-P."/>
        </authorList>
    </citation>
    <scope>NUCLEOTIDE SEQUENCE [LARGE SCALE GENOMIC DNA]</scope>
    <source>
        <strain evidence="2 3">DSM 19600</strain>
    </source>
</reference>
<dbReference type="InterPro" id="IPR045889">
    <property type="entry name" value="MES/HNL"/>
</dbReference>
<dbReference type="GO" id="GO:0009694">
    <property type="term" value="P:jasmonic acid metabolic process"/>
    <property type="evidence" value="ECO:0007669"/>
    <property type="project" value="TreeGrafter"/>
</dbReference>
<dbReference type="GO" id="GO:0080032">
    <property type="term" value="F:methyl jasmonate esterase activity"/>
    <property type="evidence" value="ECO:0007669"/>
    <property type="project" value="TreeGrafter"/>
</dbReference>
<dbReference type="GO" id="GO:0009696">
    <property type="term" value="P:salicylic acid metabolic process"/>
    <property type="evidence" value="ECO:0007669"/>
    <property type="project" value="TreeGrafter"/>
</dbReference>
<dbReference type="InterPro" id="IPR029058">
    <property type="entry name" value="AB_hydrolase_fold"/>
</dbReference>
<dbReference type="EMBL" id="JACIFH010000001">
    <property type="protein sequence ID" value="MBB4141261.1"/>
    <property type="molecule type" value="Genomic_DNA"/>
</dbReference>
<organism evidence="2 3">
    <name type="scientific">Microbacterium invictum</name>
    <dbReference type="NCBI Taxonomy" id="515415"/>
    <lineage>
        <taxon>Bacteria</taxon>
        <taxon>Bacillati</taxon>
        <taxon>Actinomycetota</taxon>
        <taxon>Actinomycetes</taxon>
        <taxon>Micrococcales</taxon>
        <taxon>Microbacteriaceae</taxon>
        <taxon>Microbacterium</taxon>
    </lineage>
</organism>
<feature type="domain" description="AB hydrolase-1" evidence="1">
    <location>
        <begin position="7"/>
        <end position="235"/>
    </location>
</feature>
<dbReference type="Gene3D" id="3.40.50.1820">
    <property type="entry name" value="alpha/beta hydrolase"/>
    <property type="match status" value="1"/>
</dbReference>
<dbReference type="InterPro" id="IPR000073">
    <property type="entry name" value="AB_hydrolase_1"/>
</dbReference>
<protein>
    <submittedName>
        <fullName evidence="2">Pimeloyl-ACP methyl ester carboxylesterase</fullName>
    </submittedName>
</protein>
<name>A0AA40SRS3_9MICO</name>